<keyword evidence="4" id="KW-1185">Reference proteome</keyword>
<dbReference type="STRING" id="56723.ENSLBEP00000034039"/>
<feature type="region of interest" description="Disordered" evidence="1">
    <location>
        <begin position="273"/>
        <end position="310"/>
    </location>
</feature>
<sequence>MDSFETPYEEEAEFIQCTVCEKSIRGETLYRIHLTTPGHIKKEDGFVAAGLAVRQQTVPIFEDIIHYLDYMKLDEPIIGLNYLEEFPSNDILAGPRYTCSLCHQTANLQETVRHVIGRKHRQKYVETKRPDLVTWDKQTITNQGGKIFRARAEIIERQDGRGTPLQMVKKRIGGQLNISRAPLKQNQNRGQTIPQSSTQRDMPSHLPRLMDHPDEYSHQGRVPPGHINVPPCHLEDPPYMMDRDRPMYRQKDALSRDRLEGELLRADYRESNAPRGEFIDPDYRREYERERAEDPQKRAPVEPLGGPRYDSREEMLHDQARLGDFHSDEAPPYRRPYQERDLLKEFYSEEVRRRQVQPSQPGYLEGENHRWSLDQDSVRHDVRVGRPDPSDAEAKRWNFPKQVEGKSLHDHLFNMIRDNSGEMRKPHQVEELVSAGSSRMGPSQPQRQVEVSRTMSDIPEPFRRFLNGRQMKSNRTVKGKERVASLTPQQKKWKPQKSCSLMSMDLRIQSLVVILDL</sequence>
<feature type="domain" description="C2H2-type" evidence="2">
    <location>
        <begin position="17"/>
        <end position="39"/>
    </location>
</feature>
<evidence type="ECO:0000256" key="1">
    <source>
        <dbReference type="SAM" id="MobiDB-lite"/>
    </source>
</evidence>
<organism evidence="3 4">
    <name type="scientific">Labrus bergylta</name>
    <name type="common">ballan wrasse</name>
    <dbReference type="NCBI Taxonomy" id="56723"/>
    <lineage>
        <taxon>Eukaryota</taxon>
        <taxon>Metazoa</taxon>
        <taxon>Chordata</taxon>
        <taxon>Craniata</taxon>
        <taxon>Vertebrata</taxon>
        <taxon>Euteleostomi</taxon>
        <taxon>Actinopterygii</taxon>
        <taxon>Neopterygii</taxon>
        <taxon>Teleostei</taxon>
        <taxon>Neoteleostei</taxon>
        <taxon>Acanthomorphata</taxon>
        <taxon>Eupercaria</taxon>
        <taxon>Labriformes</taxon>
        <taxon>Labridae</taxon>
        <taxon>Labrus</taxon>
    </lineage>
</organism>
<name>A0A3Q3GRX3_9LABR</name>
<dbReference type="InterPro" id="IPR013087">
    <property type="entry name" value="Znf_C2H2_type"/>
</dbReference>
<dbReference type="Ensembl" id="ENSLBET00000035518.1">
    <property type="protein sequence ID" value="ENSLBEP00000034039.1"/>
    <property type="gene ID" value="ENSLBEG00000025617.1"/>
</dbReference>
<reference evidence="3" key="1">
    <citation type="submission" date="2025-08" db="UniProtKB">
        <authorList>
            <consortium name="Ensembl"/>
        </authorList>
    </citation>
    <scope>IDENTIFICATION</scope>
</reference>
<dbReference type="InParanoid" id="A0A3Q3GRX3"/>
<reference evidence="3" key="2">
    <citation type="submission" date="2025-09" db="UniProtKB">
        <authorList>
            <consortium name="Ensembl"/>
        </authorList>
    </citation>
    <scope>IDENTIFICATION</scope>
</reference>
<feature type="compositionally biased region" description="Basic and acidic residues" evidence="1">
    <location>
        <begin position="273"/>
        <end position="300"/>
    </location>
</feature>
<dbReference type="PROSITE" id="PS00028">
    <property type="entry name" value="ZINC_FINGER_C2H2_1"/>
    <property type="match status" value="1"/>
</dbReference>
<evidence type="ECO:0000313" key="3">
    <source>
        <dbReference type="Ensembl" id="ENSLBEP00000034039.1"/>
    </source>
</evidence>
<evidence type="ECO:0000313" key="4">
    <source>
        <dbReference type="Proteomes" id="UP000261660"/>
    </source>
</evidence>
<accession>A0A3Q3GRX3</accession>
<proteinExistence type="predicted"/>
<evidence type="ECO:0000259" key="2">
    <source>
        <dbReference type="PROSITE" id="PS00028"/>
    </source>
</evidence>
<dbReference type="Proteomes" id="UP000261660">
    <property type="component" value="Unplaced"/>
</dbReference>
<dbReference type="AlphaFoldDB" id="A0A3Q3GRX3"/>
<protein>
    <submittedName>
        <fullName evidence="3">Uncharacterized LOC109984537</fullName>
    </submittedName>
</protein>
<dbReference type="GeneTree" id="ENSGT00940000170761"/>